<evidence type="ECO:0000256" key="1">
    <source>
        <dbReference type="SAM" id="Phobius"/>
    </source>
</evidence>
<keyword evidence="3" id="KW-1185">Reference proteome</keyword>
<organism evidence="2 3">
    <name type="scientific">Paenibacillus cellulosilyticus</name>
    <dbReference type="NCBI Taxonomy" id="375489"/>
    <lineage>
        <taxon>Bacteria</taxon>
        <taxon>Bacillati</taxon>
        <taxon>Bacillota</taxon>
        <taxon>Bacilli</taxon>
        <taxon>Bacillales</taxon>
        <taxon>Paenibacillaceae</taxon>
        <taxon>Paenibacillus</taxon>
    </lineage>
</organism>
<feature type="transmembrane region" description="Helical" evidence="1">
    <location>
        <begin position="31"/>
        <end position="52"/>
    </location>
</feature>
<evidence type="ECO:0000313" key="3">
    <source>
        <dbReference type="Proteomes" id="UP000246635"/>
    </source>
</evidence>
<accession>A0A2V2YLU6</accession>
<reference evidence="2 3" key="1">
    <citation type="submission" date="2018-05" db="EMBL/GenBank/DDBJ databases">
        <title>Genomic Encyclopedia of Type Strains, Phase III (KMG-III): the genomes of soil and plant-associated and newly described type strains.</title>
        <authorList>
            <person name="Whitman W."/>
        </authorList>
    </citation>
    <scope>NUCLEOTIDE SEQUENCE [LARGE SCALE GENOMIC DNA]</scope>
    <source>
        <strain evidence="2 3">CECT 5696</strain>
    </source>
</reference>
<evidence type="ECO:0000313" key="2">
    <source>
        <dbReference type="EMBL" id="PWV95171.1"/>
    </source>
</evidence>
<protein>
    <submittedName>
        <fullName evidence="2">Uncharacterized protein</fullName>
    </submittedName>
</protein>
<dbReference type="AlphaFoldDB" id="A0A2V2YLU6"/>
<dbReference type="EMBL" id="QGTQ01000029">
    <property type="protein sequence ID" value="PWV95171.1"/>
    <property type="molecule type" value="Genomic_DNA"/>
</dbReference>
<keyword evidence="1" id="KW-0472">Membrane</keyword>
<name>A0A2V2YLU6_9BACL</name>
<dbReference type="Proteomes" id="UP000246635">
    <property type="component" value="Unassembled WGS sequence"/>
</dbReference>
<gene>
    <name evidence="2" type="ORF">DFQ01_1296</name>
</gene>
<proteinExistence type="predicted"/>
<keyword evidence="1" id="KW-0812">Transmembrane</keyword>
<comment type="caution">
    <text evidence="2">The sequence shown here is derived from an EMBL/GenBank/DDBJ whole genome shotgun (WGS) entry which is preliminary data.</text>
</comment>
<keyword evidence="1" id="KW-1133">Transmembrane helix</keyword>
<sequence length="58" mass="6285">MMDKVLKWVILICVVSSAAHGLMYLGTGDRSTFFSMFGTAGLAVLCAIWLFARKKGNG</sequence>